<accession>A0A819B9J8</accession>
<evidence type="ECO:0000313" key="2">
    <source>
        <dbReference type="EMBL" id="CAF2110937.1"/>
    </source>
</evidence>
<dbReference type="EMBL" id="CAJNRG010009192">
    <property type="protein sequence ID" value="CAF2110937.1"/>
    <property type="molecule type" value="Genomic_DNA"/>
</dbReference>
<evidence type="ECO:0000313" key="3">
    <source>
        <dbReference type="EMBL" id="CAF3797234.1"/>
    </source>
</evidence>
<dbReference type="EMBL" id="CAJOBF010000318">
    <property type="protein sequence ID" value="CAF3797234.1"/>
    <property type="molecule type" value="Genomic_DNA"/>
</dbReference>
<evidence type="ECO:0000313" key="4">
    <source>
        <dbReference type="Proteomes" id="UP000663842"/>
    </source>
</evidence>
<gene>
    <name evidence="3" type="ORF">UXM345_LOCUS4591</name>
    <name evidence="2" type="ORF">XDN619_LOCUS20709</name>
</gene>
<protein>
    <submittedName>
        <fullName evidence="3">Uncharacterized protein</fullName>
    </submittedName>
</protein>
<dbReference type="AlphaFoldDB" id="A0A819B9J8"/>
<reference evidence="3" key="1">
    <citation type="submission" date="2021-02" db="EMBL/GenBank/DDBJ databases">
        <authorList>
            <person name="Nowell W R."/>
        </authorList>
    </citation>
    <scope>NUCLEOTIDE SEQUENCE</scope>
</reference>
<dbReference type="Proteomes" id="UP000663887">
    <property type="component" value="Unassembled WGS sequence"/>
</dbReference>
<comment type="caution">
    <text evidence="3">The sequence shown here is derived from an EMBL/GenBank/DDBJ whole genome shotgun (WGS) entry which is preliminary data.</text>
</comment>
<proteinExistence type="predicted"/>
<sequence>MAAFLRSNQVEIERTGVNANVPYNDVARLMYYLHCACTSIDCNDDAAIQRFTNYQNWSYLSLDEKKALVVLCYSFSPDVLDNKVFFQSDELCGNTTNQFYKISQLKHEILASESIVIAGRTRQVNKIMTYTMQWMTTYYIEPMRRLLAQFESQSRAPAITYTPTYSAPSYRPPIIRQPIKKNSKYSCKCVSGFICCIISIIIIISVIVAATKKENNLYNCEIYRKSYPNYFCVYDFKKEKIIRTMTTYFISKLKK</sequence>
<keyword evidence="1" id="KW-0472">Membrane</keyword>
<organism evidence="3 4">
    <name type="scientific">Rotaria magnacalcarata</name>
    <dbReference type="NCBI Taxonomy" id="392030"/>
    <lineage>
        <taxon>Eukaryota</taxon>
        <taxon>Metazoa</taxon>
        <taxon>Spiralia</taxon>
        <taxon>Gnathifera</taxon>
        <taxon>Rotifera</taxon>
        <taxon>Eurotatoria</taxon>
        <taxon>Bdelloidea</taxon>
        <taxon>Philodinida</taxon>
        <taxon>Philodinidae</taxon>
        <taxon>Rotaria</taxon>
    </lineage>
</organism>
<feature type="transmembrane region" description="Helical" evidence="1">
    <location>
        <begin position="190"/>
        <end position="210"/>
    </location>
</feature>
<evidence type="ECO:0000256" key="1">
    <source>
        <dbReference type="SAM" id="Phobius"/>
    </source>
</evidence>
<keyword evidence="1" id="KW-1133">Transmembrane helix</keyword>
<dbReference type="Proteomes" id="UP000663842">
    <property type="component" value="Unassembled WGS sequence"/>
</dbReference>
<keyword evidence="1" id="KW-0812">Transmembrane</keyword>
<name>A0A819B9J8_9BILA</name>